<dbReference type="RefSeq" id="WP_076486130.1">
    <property type="nucleotide sequence ID" value="NZ_FTOG01000012.1"/>
</dbReference>
<dbReference type="CDD" id="cd09729">
    <property type="entry name" value="Cse1_I-E"/>
    <property type="match status" value="1"/>
</dbReference>
<dbReference type="NCBIfam" id="TIGR02547">
    <property type="entry name" value="casA_cse1"/>
    <property type="match status" value="1"/>
</dbReference>
<dbReference type="InterPro" id="IPR013381">
    <property type="entry name" value="CRISPR-assoc_prot_Cse1"/>
</dbReference>
<organism evidence="1 2">
    <name type="scientific">Rhodobacter aestuarii</name>
    <dbReference type="NCBI Taxonomy" id="453582"/>
    <lineage>
        <taxon>Bacteria</taxon>
        <taxon>Pseudomonadati</taxon>
        <taxon>Pseudomonadota</taxon>
        <taxon>Alphaproteobacteria</taxon>
        <taxon>Rhodobacterales</taxon>
        <taxon>Rhodobacter group</taxon>
        <taxon>Rhodobacter</taxon>
    </lineage>
</organism>
<dbReference type="AlphaFoldDB" id="A0A1N7Q2W2"/>
<protein>
    <submittedName>
        <fullName evidence="1">CRISPR system Cascade subunit CasA</fullName>
    </submittedName>
</protein>
<reference evidence="2" key="1">
    <citation type="submission" date="2017-01" db="EMBL/GenBank/DDBJ databases">
        <authorList>
            <person name="Varghese N."/>
            <person name="Submissions S."/>
        </authorList>
    </citation>
    <scope>NUCLEOTIDE SEQUENCE [LARGE SCALE GENOMIC DNA]</scope>
    <source>
        <strain evidence="2">DSM 19945</strain>
    </source>
</reference>
<name>A0A1N7Q2W2_9RHOB</name>
<evidence type="ECO:0000313" key="1">
    <source>
        <dbReference type="EMBL" id="SIT17188.1"/>
    </source>
</evidence>
<dbReference type="Pfam" id="PF09481">
    <property type="entry name" value="CRISPR_Cse1"/>
    <property type="match status" value="1"/>
</dbReference>
<keyword evidence="2" id="KW-1185">Reference proteome</keyword>
<proteinExistence type="predicted"/>
<evidence type="ECO:0000313" key="2">
    <source>
        <dbReference type="Proteomes" id="UP000186221"/>
    </source>
</evidence>
<dbReference type="STRING" id="453582.SAMN05421580_112116"/>
<sequence>MTLNLIEDPWISVRCRDGSQKVIAPWQMTEPDVVAPDWSRPDFNIACLELLTGLVFLADPPADVTDWKRRTAPDPARLREKLATFAPAFNLLGDGPRFLQDFEPLTGAENPLDMLFIDSSGGNTAKNNADLMVHRNRYTVLDLPMAAMALYTFQAFAPAGGAGNRTSMRGGGPLVTLVDPREGLGSLWELIWANVPYGVPAQCADLPWMRPTRISDKGQQALPPEGGLFGPEAFFGQPRRLRLVAEGDRVTGVIQRPYGTNYALWKHPLSPYYRMKPGPEWLPKHPRAGRFGYRNWLGIVVEQKDNELSELALCWRDWNGRRGGGTMIVAGWAMDNMKPRDFIMSVQPVLDLPDEGWICLAGLIEAAEAAGVALRGALELVLAGGEAREAQREAFFAETETRFLAHLATIKAGGDPTAEWLGDLKRQAMGQFEKLAFEGIEARETDQMQKLFDAWKFLGLAFAGYGKQGKAIYEALGLPLPEKKKGKAA</sequence>
<dbReference type="OrthoDB" id="5392377at2"/>
<gene>
    <name evidence="1" type="ORF">SAMN05421580_112116</name>
</gene>
<dbReference type="Proteomes" id="UP000186221">
    <property type="component" value="Unassembled WGS sequence"/>
</dbReference>
<dbReference type="EMBL" id="FTOG01000012">
    <property type="protein sequence ID" value="SIT17188.1"/>
    <property type="molecule type" value="Genomic_DNA"/>
</dbReference>
<accession>A0A1N7Q2W2</accession>